<protein>
    <submittedName>
        <fullName evidence="2">Uncharacterized protein</fullName>
    </submittedName>
</protein>
<gene>
    <name evidence="2" type="ORF">FYJ51_00655</name>
</gene>
<accession>A0A7X2TED9</accession>
<dbReference type="AlphaFoldDB" id="A0A7X2TED9"/>
<dbReference type="Proteomes" id="UP000461880">
    <property type="component" value="Unassembled WGS sequence"/>
</dbReference>
<reference evidence="2 3" key="1">
    <citation type="submission" date="2019-08" db="EMBL/GenBank/DDBJ databases">
        <title>In-depth cultivation of the pig gut microbiome towards novel bacterial diversity and tailored functional studies.</title>
        <authorList>
            <person name="Wylensek D."/>
            <person name="Hitch T.C.A."/>
            <person name="Clavel T."/>
        </authorList>
    </citation>
    <scope>NUCLEOTIDE SEQUENCE [LARGE SCALE GENOMIC DNA]</scope>
    <source>
        <strain evidence="2 3">Oil+RF-744-GAM-WT-6</strain>
    </source>
</reference>
<evidence type="ECO:0000256" key="1">
    <source>
        <dbReference type="SAM" id="Phobius"/>
    </source>
</evidence>
<dbReference type="EMBL" id="VUMN01000001">
    <property type="protein sequence ID" value="MSS57422.1"/>
    <property type="molecule type" value="Genomic_DNA"/>
</dbReference>
<evidence type="ECO:0000313" key="3">
    <source>
        <dbReference type="Proteomes" id="UP000461880"/>
    </source>
</evidence>
<organism evidence="2 3">
    <name type="scientific">Stecheria intestinalis</name>
    <dbReference type="NCBI Taxonomy" id="2606630"/>
    <lineage>
        <taxon>Bacteria</taxon>
        <taxon>Bacillati</taxon>
        <taxon>Bacillota</taxon>
        <taxon>Erysipelotrichia</taxon>
        <taxon>Erysipelotrichales</taxon>
        <taxon>Erysipelotrichaceae</taxon>
        <taxon>Stecheria</taxon>
    </lineage>
</organism>
<keyword evidence="1" id="KW-0812">Transmembrane</keyword>
<name>A0A7X2TED9_9FIRM</name>
<sequence length="122" mass="14059">MSRKGFITVYFLVIFLFLTSLMSVLIQNEQNRTRVMINAERANVLVSEEAPMIAYVKCCLKNHRMIDETESSAGVTFRLSWGRDSLEAEMLSPDTEVLRISFSPENLTVYDYEVLRNEKEAP</sequence>
<dbReference type="RefSeq" id="WP_105303687.1">
    <property type="nucleotide sequence ID" value="NZ_VUMN01000001.1"/>
</dbReference>
<proteinExistence type="predicted"/>
<keyword evidence="1" id="KW-0472">Membrane</keyword>
<feature type="transmembrane region" description="Helical" evidence="1">
    <location>
        <begin position="6"/>
        <end position="26"/>
    </location>
</feature>
<evidence type="ECO:0000313" key="2">
    <source>
        <dbReference type="EMBL" id="MSS57422.1"/>
    </source>
</evidence>
<keyword evidence="3" id="KW-1185">Reference proteome</keyword>
<keyword evidence="1" id="KW-1133">Transmembrane helix</keyword>
<comment type="caution">
    <text evidence="2">The sequence shown here is derived from an EMBL/GenBank/DDBJ whole genome shotgun (WGS) entry which is preliminary data.</text>
</comment>